<name>A0AAE0WRS5_9PEZI</name>
<reference evidence="1" key="1">
    <citation type="submission" date="2023-07" db="EMBL/GenBank/DDBJ databases">
        <title>Black Yeasts Isolated from many extreme environments.</title>
        <authorList>
            <person name="Coleine C."/>
            <person name="Stajich J.E."/>
            <person name="Selbmann L."/>
        </authorList>
    </citation>
    <scope>NUCLEOTIDE SEQUENCE</scope>
    <source>
        <strain evidence="1">CCFEE 5485</strain>
    </source>
</reference>
<comment type="caution">
    <text evidence="1">The sequence shown here is derived from an EMBL/GenBank/DDBJ whole genome shotgun (WGS) entry which is preliminary data.</text>
</comment>
<dbReference type="EMBL" id="JAUTXT010000009">
    <property type="protein sequence ID" value="KAK3676731.1"/>
    <property type="molecule type" value="Genomic_DNA"/>
</dbReference>
<accession>A0AAE0WRS5</accession>
<sequence>MDHSPLGALPPELRATVFVLALHRDHPVMIEKGDADLSFTCRQIRDECLLMHYDVNRRMTLLVPFGNTINIDHKLQSLAKLGKLRFLEHLTIEVECGLYKGSRADDTGFRSLEWCTRVAHMLVGPIGLSYEQAEWLCVGNVFWRNARPGPGYKPKLQLFKSIVEGVKEDWKLTADAASKARE</sequence>
<protein>
    <submittedName>
        <fullName evidence="1">Uncharacterized protein</fullName>
    </submittedName>
</protein>
<dbReference type="AlphaFoldDB" id="A0AAE0WRS5"/>
<keyword evidence="2" id="KW-1185">Reference proteome</keyword>
<gene>
    <name evidence="1" type="ORF">LTR78_003508</name>
</gene>
<organism evidence="1 2">
    <name type="scientific">Recurvomyces mirabilis</name>
    <dbReference type="NCBI Taxonomy" id="574656"/>
    <lineage>
        <taxon>Eukaryota</taxon>
        <taxon>Fungi</taxon>
        <taxon>Dikarya</taxon>
        <taxon>Ascomycota</taxon>
        <taxon>Pezizomycotina</taxon>
        <taxon>Dothideomycetes</taxon>
        <taxon>Dothideomycetidae</taxon>
        <taxon>Mycosphaerellales</taxon>
        <taxon>Teratosphaeriaceae</taxon>
        <taxon>Recurvomyces</taxon>
    </lineage>
</organism>
<evidence type="ECO:0000313" key="2">
    <source>
        <dbReference type="Proteomes" id="UP001274830"/>
    </source>
</evidence>
<dbReference type="Proteomes" id="UP001274830">
    <property type="component" value="Unassembled WGS sequence"/>
</dbReference>
<evidence type="ECO:0000313" key="1">
    <source>
        <dbReference type="EMBL" id="KAK3676731.1"/>
    </source>
</evidence>
<proteinExistence type="predicted"/>